<protein>
    <submittedName>
        <fullName evidence="6">EspG family protein</fullName>
    </submittedName>
</protein>
<evidence type="ECO:0000313" key="6">
    <source>
        <dbReference type="EMBL" id="SDD01593.1"/>
    </source>
</evidence>
<comment type="similarity">
    <text evidence="2">Belongs to the EspG family.</text>
</comment>
<dbReference type="EMBL" id="FMZZ01000006">
    <property type="protein sequence ID" value="SDD01593.1"/>
    <property type="molecule type" value="Genomic_DNA"/>
</dbReference>
<dbReference type="InterPro" id="IPR025734">
    <property type="entry name" value="EspG"/>
</dbReference>
<keyword evidence="3" id="KW-0963">Cytoplasm</keyword>
<dbReference type="AlphaFoldDB" id="A0A1G6RAX6"/>
<evidence type="ECO:0000256" key="5">
    <source>
        <dbReference type="SAM" id="MobiDB-lite"/>
    </source>
</evidence>
<keyword evidence="7" id="KW-1185">Reference proteome</keyword>
<evidence type="ECO:0000256" key="2">
    <source>
        <dbReference type="ARBA" id="ARBA00006411"/>
    </source>
</evidence>
<reference evidence="7" key="1">
    <citation type="submission" date="2016-10" db="EMBL/GenBank/DDBJ databases">
        <authorList>
            <person name="Varghese N."/>
            <person name="Submissions S."/>
        </authorList>
    </citation>
    <scope>NUCLEOTIDE SEQUENCE [LARGE SCALE GENOMIC DNA]</scope>
    <source>
        <strain evidence="7">IBRC-M 10403</strain>
    </source>
</reference>
<dbReference type="Pfam" id="PF14011">
    <property type="entry name" value="ESX-1_EspG"/>
    <property type="match status" value="1"/>
</dbReference>
<dbReference type="STRING" id="1271860.SAMN05216174_106245"/>
<evidence type="ECO:0000256" key="4">
    <source>
        <dbReference type="ARBA" id="ARBA00023186"/>
    </source>
</evidence>
<feature type="region of interest" description="Disordered" evidence="5">
    <location>
        <begin position="133"/>
        <end position="158"/>
    </location>
</feature>
<comment type="subcellular location">
    <subcellularLocation>
        <location evidence="1">Cytoplasm</location>
    </subcellularLocation>
</comment>
<evidence type="ECO:0000256" key="3">
    <source>
        <dbReference type="ARBA" id="ARBA00022490"/>
    </source>
</evidence>
<evidence type="ECO:0000256" key="1">
    <source>
        <dbReference type="ARBA" id="ARBA00004496"/>
    </source>
</evidence>
<name>A0A1G6RAX6_9PSEU</name>
<dbReference type="RefSeq" id="WP_175482833.1">
    <property type="nucleotide sequence ID" value="NZ_FMZZ01000006.1"/>
</dbReference>
<evidence type="ECO:0000313" key="7">
    <source>
        <dbReference type="Proteomes" id="UP000199501"/>
    </source>
</evidence>
<dbReference type="Proteomes" id="UP000199501">
    <property type="component" value="Unassembled WGS sequence"/>
</dbReference>
<accession>A0A1G6RAX6</accession>
<keyword evidence="4" id="KW-0143">Chaperone</keyword>
<organism evidence="6 7">
    <name type="scientific">Actinokineospora iranica</name>
    <dbReference type="NCBI Taxonomy" id="1271860"/>
    <lineage>
        <taxon>Bacteria</taxon>
        <taxon>Bacillati</taxon>
        <taxon>Actinomycetota</taxon>
        <taxon>Actinomycetes</taxon>
        <taxon>Pseudonocardiales</taxon>
        <taxon>Pseudonocardiaceae</taxon>
        <taxon>Actinokineospora</taxon>
    </lineage>
</organism>
<proteinExistence type="inferred from homology"/>
<sequence length="240" mass="25994">MLDKPITLSATSLARVIRAENIGEPHIALAPTASWQPRDAEHTADTRARTEIQRLGGLDRRGRLDADLAATLTLLCKPAVEFYGWLTTGDTTTSVLAAATGRDAVLATRTGDTVHLRQATPDDLPTLLVAQTPDVPPGRGNTVTLTSDDLPSPTHRGSPQVRLAQRIAELPTTGSGLLYTAIRDRLGRRQAATHPLRYIDTVHGRWLSHARPGTGLTIAPADHRALVTRLTDMHRTLTDR</sequence>
<gene>
    <name evidence="6" type="ORF">SAMN05216174_106245</name>
</gene>